<keyword evidence="2" id="KW-1185">Reference proteome</keyword>
<comment type="caution">
    <text evidence="1">The sequence shown here is derived from an EMBL/GenBank/DDBJ whole genome shotgun (WGS) entry which is preliminary data.</text>
</comment>
<dbReference type="EMBL" id="JANLCK010000009">
    <property type="protein sequence ID" value="MCS5727283.1"/>
    <property type="molecule type" value="Genomic_DNA"/>
</dbReference>
<dbReference type="Proteomes" id="UP001165587">
    <property type="component" value="Unassembled WGS sequence"/>
</dbReference>
<accession>A0AA42BWV5</accession>
<organism evidence="1 2">
    <name type="scientific">Herbiconiux oxytropis</name>
    <dbReference type="NCBI Taxonomy" id="2970915"/>
    <lineage>
        <taxon>Bacteria</taxon>
        <taxon>Bacillati</taxon>
        <taxon>Actinomycetota</taxon>
        <taxon>Actinomycetes</taxon>
        <taxon>Micrococcales</taxon>
        <taxon>Microbacteriaceae</taxon>
        <taxon>Herbiconiux</taxon>
    </lineage>
</organism>
<protein>
    <submittedName>
        <fullName evidence="1">Uncharacterized protein</fullName>
    </submittedName>
</protein>
<gene>
    <name evidence="1" type="ORF">N1028_15415</name>
</gene>
<dbReference type="RefSeq" id="WP_259530262.1">
    <property type="nucleotide sequence ID" value="NZ_JANLCK010000009.1"/>
</dbReference>
<name>A0AA42BWV5_9MICO</name>
<dbReference type="AlphaFoldDB" id="A0AA42BWV5"/>
<proteinExistence type="predicted"/>
<sequence>MFEFSMGAFGLFFPDKYVKGRGVREPADLAWVSRDVLLLLCAQRSGASADVQHRHNIRQLDGWLRVWADDRPLVGRNASQEFTILPSEPEAIVLVSVVSANEVGCRIVARTPRAHVANDERVLIEVLVHERVLLRLASLGGTALDLADLFLLASAASAGELALDDAEKALLDAHDNAVERAAARDVTGPLDPQLLPRVAELIPHSYPLEAIHNLKAIGMPGVAGFSVFNDLDFESANTLVRCFTETVQVVCDVPLGSMGPGAACVLREIGGYEFFLAANSIEVDAPEINAQFEKHLDADSIPQFLQAVIVGRPQVQFMTAIVSLRDPRRPTATGACLRLAADTFSRTLRGSSQSADS</sequence>
<evidence type="ECO:0000313" key="1">
    <source>
        <dbReference type="EMBL" id="MCS5727283.1"/>
    </source>
</evidence>
<evidence type="ECO:0000313" key="2">
    <source>
        <dbReference type="Proteomes" id="UP001165587"/>
    </source>
</evidence>
<reference evidence="1" key="1">
    <citation type="submission" date="2022-08" db="EMBL/GenBank/DDBJ databases">
        <authorList>
            <person name="Deng Y."/>
            <person name="Han X.-F."/>
            <person name="Zhang Y.-Q."/>
        </authorList>
    </citation>
    <scope>NUCLEOTIDE SEQUENCE</scope>
    <source>
        <strain evidence="1">CPCC 203407</strain>
    </source>
</reference>